<keyword evidence="2" id="KW-0946">Virion</keyword>
<dbReference type="EMBL" id="KT921784">
    <property type="protein sequence ID" value="AMU19319.1"/>
    <property type="molecule type" value="Genomic_RNA"/>
</dbReference>
<feature type="region of interest" description="Disordered" evidence="1">
    <location>
        <begin position="1298"/>
        <end position="1317"/>
    </location>
</feature>
<keyword evidence="2" id="KW-0167">Capsid protein</keyword>
<reference evidence="2" key="2">
    <citation type="journal article" date="2016" name="PLoS ONE">
        <title>The dsRNA Virus Papaya Meleira Virus and an ssRNA Virus Are Associated with Papaya Sticky Disease.</title>
        <authorList>
            <person name="Sa Antunes T.F."/>
            <person name="Amaral R.J."/>
            <person name="Ventura J.A."/>
            <person name="Godinho M.T."/>
            <person name="Amaral J.G."/>
            <person name="Souza F.O."/>
            <person name="Zerbini P.A."/>
            <person name="Zerbini F.M."/>
            <person name="Fernandes P.M."/>
        </authorList>
    </citation>
    <scope>NUCLEOTIDE SEQUENCE</scope>
</reference>
<sequence>MSSFAASVKMSGLKDHPLLPKGVRIPSQGLQKAFDTWDPMGVTLFGRHFYNPNLLTLEVKTVNPYSWRGIKLVNTPLSIRKHNNRRITSVVLSPIRRIIMAARFLRKIKIIKKLKGIKGSKLGPKHILTLGRVTKKVNNSLIINKGDTSFLNTIYLDNMFRDTCLIEVLNTIILKYNITGTFRRKNSSSNLSNIVFVKDDIIYDNCYNFIVNLINNDNSIYIYYNIDKVNETNNHCSLSHYNNSIRIRFNKFIRMFKDVNFFGDEQLAIYHPANENIIDSQRRNKAIPEYNTILVPQVKELGNSQLIPSEYLLSNDYEGLEYSYDRYFGTIPQSFIFSPADLKLDVDNKVITVNRQTELFTEFPREVCRLSETSYTNQEYIIMSSINQAKANSYKVKRLASGLVTKDNIPILPQYSSCMDVIKGRDISPSARKTIDEAFQIHRCYGTNVSRSGSSYETLRRSRFNQVYDLYNNVSSGQSYVRLYYRLFTRWAQAQMAQVLNERNTIYSPKEFKPQNLQWEYTSNNVAVRRDSVHYLASTGDGKYGNILKGNYNFGNNHIYDGEYSLFGHATDMFRKIQNGSAFFLDAEGLSHDVIREICCCAIDINEFNQPWLGITVGSDDTHVLKTKFTIPGLYYQCEGVSDIIIHWGATEPEDVIPLRDLINVNFPDPGLRNSTGQLSDNNLPWPEFTNFGLATAPINLSTIEEAIRIMVARTHSAEEARLAFELVMSRMLMIDVSKSPCYNGNQDSPTGSTLNETHYPLSTEWHRESNTSHIEKANAHKSRFIQPTGANELRLPYVFSGLAYFDFMFHEMTIPSPLWEATIMKGNQFINHSFIITHALSVSINWPSHTFSVDGGILDLAHNSPLTTPNMLNCPLAKRHINWLNKQSRQETPSIWSMCHKRATSVMYGFTLSDYFWLTGPRIPRDFYLTNSPIYLSHPYRLGWMIKKIPIHMVLPSASLQPLWPKQEWTPKVYSNEIQSRVRVGRSFPVFQGFNWLQDGGMNFSLQYYLGIHNNNKYRYETPQWNDNTIQLASWDVPMQTEFPTAPRFINPIFTGPCNSNDILDNYMVPGFVRNYDFTTNRVKANGAKVFEENTDAQKYLIHLVWQRIIDGKQLTVPSISVIPPSGMPIQDLYDNEYAVISSFNHAINEISFTMFMRGETLLTDAQRVGPDCIRDTSAVPANQFPAHLANHNEIQEPIIDRVGNQGPMDNRPGNSQNLNLVSGGHLINRPAPITHNSIPMKNIADPLPGKLPYVAMVKKVSTEKKDKKNNRVNLLKAKELPNEGLHVIPSHLANHNNIHEPLDPRINTTHRGPNKQMRNFDSLRNHRPLGIARSSSPPKSEVPRVDVNLKHTPINTTSLPSKSHNALVVKDSNKGVAIPTITQNVKDKVEIAKDIKNDLFDFGGKGQSYNEKLYRLAKATANKLRFNEEEKAQRIADIVEVLTTNANFSGVSNDLPSSPKSPSLTDGVVIKEEGSVGHISVQPSSVSDPKDLSLKIVDTATNQVEERPIQLPVYEKPKSDLPISELSDKEAHISQDQLRALIKFKNQTDSPVATILSQPEN</sequence>
<name>A0A172JTY4_9VIRU</name>
<evidence type="ECO:0000313" key="2">
    <source>
        <dbReference type="EMBL" id="AMU19319.1"/>
    </source>
</evidence>
<evidence type="ECO:0000256" key="1">
    <source>
        <dbReference type="SAM" id="MobiDB-lite"/>
    </source>
</evidence>
<dbReference type="GO" id="GO:0019028">
    <property type="term" value="C:viral capsid"/>
    <property type="evidence" value="ECO:0007669"/>
    <property type="project" value="UniProtKB-KW"/>
</dbReference>
<reference evidence="2" key="1">
    <citation type="submission" date="2015-10" db="EMBL/GenBank/DDBJ databases">
        <authorList>
            <person name="Gilbert D.G."/>
        </authorList>
    </citation>
    <scope>NUCLEOTIDE SEQUENCE</scope>
</reference>
<organism evidence="2">
    <name type="scientific">Papaya meleira virus</name>
    <dbReference type="NCBI Taxonomy" id="1497848"/>
    <lineage>
        <taxon>Viruses</taxon>
        <taxon>Riboviria</taxon>
        <taxon>Orthornavirae</taxon>
        <taxon>Duplornaviricota</taxon>
        <taxon>Chrymotiviricetes</taxon>
        <taxon>Ghabrivirales</taxon>
        <taxon>Totiviridae</taxon>
    </lineage>
</organism>
<feature type="compositionally biased region" description="Polar residues" evidence="1">
    <location>
        <begin position="1308"/>
        <end position="1317"/>
    </location>
</feature>
<proteinExistence type="predicted"/>
<protein>
    <submittedName>
        <fullName evidence="2">Coat protein</fullName>
    </submittedName>
</protein>
<accession>A0A172JTY4</accession>